<reference evidence="2 3" key="1">
    <citation type="journal article" date="2012" name="BMC Genomics">
        <title>The genome sequence of Propionibacterium acidipropionici provides insights into its biotechnological and industrial potential.</title>
        <authorList>
            <person name="Parizzi L.P."/>
            <person name="Grassi M.C."/>
            <person name="Llerena L.A."/>
            <person name="Carazzolle M.F."/>
            <person name="Queiroz V.L."/>
            <person name="Lunardi I."/>
            <person name="Zeidler A.F."/>
            <person name="Teixeira P.J."/>
            <person name="Mieczkowski P."/>
            <person name="Rincones J."/>
            <person name="Pereira G.A."/>
        </authorList>
    </citation>
    <scope>NUCLEOTIDE SEQUENCE [LARGE SCALE GENOMIC DNA]</scope>
    <source>
        <strain evidence="3">ATCC 4875 / DSM 20272 / JCM 6432 / NBRC 12425 / NCIMB 8070</strain>
    </source>
</reference>
<evidence type="ECO:0000256" key="1">
    <source>
        <dbReference type="SAM" id="Phobius"/>
    </source>
</evidence>
<proteinExistence type="predicted"/>
<feature type="transmembrane region" description="Helical" evidence="1">
    <location>
        <begin position="6"/>
        <end position="31"/>
    </location>
</feature>
<feature type="transmembrane region" description="Helical" evidence="1">
    <location>
        <begin position="76"/>
        <end position="96"/>
    </location>
</feature>
<dbReference type="AlphaFoldDB" id="K7RX33"/>
<keyword evidence="1" id="KW-0812">Transmembrane</keyword>
<dbReference type="EMBL" id="CP003493">
    <property type="protein sequence ID" value="AFV89523.1"/>
    <property type="molecule type" value="Genomic_DNA"/>
</dbReference>
<dbReference type="Proteomes" id="UP000000214">
    <property type="component" value="Chromosome"/>
</dbReference>
<feature type="transmembrane region" description="Helical" evidence="1">
    <location>
        <begin position="43"/>
        <end position="64"/>
    </location>
</feature>
<keyword evidence="1" id="KW-1133">Transmembrane helix</keyword>
<feature type="transmembrane region" description="Helical" evidence="1">
    <location>
        <begin position="198"/>
        <end position="216"/>
    </location>
</feature>
<organism evidence="2 3">
    <name type="scientific">Acidipropionibacterium acidipropionici (strain ATCC 4875 / DSM 20272 / JCM 6432 / NBRC 12425 / NCIMB 8070 / 4)</name>
    <name type="common">Propionibacterium acidipropionici</name>
    <dbReference type="NCBI Taxonomy" id="1171373"/>
    <lineage>
        <taxon>Bacteria</taxon>
        <taxon>Bacillati</taxon>
        <taxon>Actinomycetota</taxon>
        <taxon>Actinomycetes</taxon>
        <taxon>Propionibacteriales</taxon>
        <taxon>Propionibacteriaceae</taxon>
        <taxon>Acidipropionibacterium</taxon>
    </lineage>
</organism>
<evidence type="ECO:0008006" key="4">
    <source>
        <dbReference type="Google" id="ProtNLM"/>
    </source>
</evidence>
<sequence>MPIASLGAVLGLAVLDMLSPALVGITIYLLLAGGRSRTGMLVGTYLVTVAASYWLLGVALVLGLGAVLPHIDETTLSWVEGGVGAVLFSASWFIPARPRRTADRSEEPGGTLTARSAALLGLGTWVFEFWTAVPYFAAVGIIASAAPPPGTWLGVLGGYVLVMILPGIALYLTWLALRERLRPRLERWRSRLTAGSRSAVSWTMGIVGVLLVLDALPDQMRFGAG</sequence>
<dbReference type="STRING" id="1171373.PACID_17180"/>
<feature type="transmembrane region" description="Helical" evidence="1">
    <location>
        <begin position="117"/>
        <end position="146"/>
    </location>
</feature>
<accession>K7RX33</accession>
<dbReference type="RefSeq" id="WP_015070427.1">
    <property type="nucleotide sequence ID" value="NC_019395.1"/>
</dbReference>
<evidence type="ECO:0000313" key="2">
    <source>
        <dbReference type="EMBL" id="AFV89523.1"/>
    </source>
</evidence>
<gene>
    <name evidence="2" type="ordered locus">PACID_17180</name>
</gene>
<dbReference type="PATRIC" id="fig|1171373.8.peg.1700"/>
<name>K7RX33_ACIA4</name>
<dbReference type="InterPro" id="IPR021315">
    <property type="entry name" value="Gap/Sap"/>
</dbReference>
<dbReference type="eggNOG" id="COG0785">
    <property type="taxonomic scope" value="Bacteria"/>
</dbReference>
<dbReference type="Pfam" id="PF11139">
    <property type="entry name" value="SfLAP"/>
    <property type="match status" value="1"/>
</dbReference>
<dbReference type="KEGG" id="pbo:PACID_17180"/>
<keyword evidence="1" id="KW-0472">Membrane</keyword>
<feature type="transmembrane region" description="Helical" evidence="1">
    <location>
        <begin position="152"/>
        <end position="177"/>
    </location>
</feature>
<evidence type="ECO:0000313" key="3">
    <source>
        <dbReference type="Proteomes" id="UP000000214"/>
    </source>
</evidence>
<protein>
    <recommendedName>
        <fullName evidence="4">GAP family protein</fullName>
    </recommendedName>
</protein>
<dbReference type="HOGENOM" id="CLU_082333_1_0_11"/>